<dbReference type="OrthoDB" id="9810101at2"/>
<dbReference type="InterPro" id="IPR021130">
    <property type="entry name" value="PRib-ATP_PPHydrolase-like"/>
</dbReference>
<dbReference type="InterPro" id="IPR023292">
    <property type="entry name" value="NTP_PyroPHydrolase-like_dom_sf"/>
</dbReference>
<feature type="compositionally biased region" description="Basic and acidic residues" evidence="1">
    <location>
        <begin position="95"/>
        <end position="106"/>
    </location>
</feature>
<accession>A0A1M4SVP3</accession>
<reference evidence="2 3" key="1">
    <citation type="submission" date="2016-11" db="EMBL/GenBank/DDBJ databases">
        <authorList>
            <person name="Jaros S."/>
            <person name="Januszkiewicz K."/>
            <person name="Wedrychowicz H."/>
        </authorList>
    </citation>
    <scope>NUCLEOTIDE SEQUENCE [LARGE SCALE GENOMIC DNA]</scope>
    <source>
        <strain evidence="2 3">DSM 44666</strain>
    </source>
</reference>
<dbReference type="AlphaFoldDB" id="A0A1M4SVP3"/>
<keyword evidence="2" id="KW-0378">Hydrolase</keyword>
<dbReference type="STRING" id="112248.SAMN05444392_101164"/>
<protein>
    <submittedName>
        <fullName evidence="2">Predicted phosphohydrolase, Cof family, HAD superfamily</fullName>
    </submittedName>
</protein>
<sequence>MDEVWKKVLEFHQLFSVPHATKPTMLTTERAKVRMEWIQEELGEMIEAQTLDEQADAMIDTIYLALGTLVEMGVKPEKLFEIVHEANMSKCWKDGKPRYRESDGKVIKPPTWIDPAPRLKDEIKRQQNDTIESKDCK</sequence>
<evidence type="ECO:0000256" key="1">
    <source>
        <dbReference type="SAM" id="MobiDB-lite"/>
    </source>
</evidence>
<dbReference type="GO" id="GO:0016787">
    <property type="term" value="F:hydrolase activity"/>
    <property type="evidence" value="ECO:0007669"/>
    <property type="project" value="UniProtKB-KW"/>
</dbReference>
<gene>
    <name evidence="2" type="ORF">SAMN05444392_101164</name>
</gene>
<dbReference type="Proteomes" id="UP000184476">
    <property type="component" value="Unassembled WGS sequence"/>
</dbReference>
<name>A0A1M4SVP3_9BACL</name>
<dbReference type="CDD" id="cd11545">
    <property type="entry name" value="NTP-PPase_YP_001813558"/>
    <property type="match status" value="1"/>
</dbReference>
<evidence type="ECO:0000313" key="2">
    <source>
        <dbReference type="EMBL" id="SHE36239.1"/>
    </source>
</evidence>
<dbReference type="Gene3D" id="1.10.3420.10">
    <property type="entry name" value="putative ntp pyrophosphohydrolase like domain"/>
    <property type="match status" value="1"/>
</dbReference>
<keyword evidence="3" id="KW-1185">Reference proteome</keyword>
<proteinExistence type="predicted"/>
<feature type="region of interest" description="Disordered" evidence="1">
    <location>
        <begin position="95"/>
        <end position="137"/>
    </location>
</feature>
<feature type="compositionally biased region" description="Basic and acidic residues" evidence="1">
    <location>
        <begin position="117"/>
        <end position="137"/>
    </location>
</feature>
<evidence type="ECO:0000313" key="3">
    <source>
        <dbReference type="Proteomes" id="UP000184476"/>
    </source>
</evidence>
<dbReference type="RefSeq" id="WP_073150455.1">
    <property type="nucleotide sequence ID" value="NZ_FQVL01000001.1"/>
</dbReference>
<organism evidence="2 3">
    <name type="scientific">Seinonella peptonophila</name>
    <dbReference type="NCBI Taxonomy" id="112248"/>
    <lineage>
        <taxon>Bacteria</taxon>
        <taxon>Bacillati</taxon>
        <taxon>Bacillota</taxon>
        <taxon>Bacilli</taxon>
        <taxon>Bacillales</taxon>
        <taxon>Thermoactinomycetaceae</taxon>
        <taxon>Seinonella</taxon>
    </lineage>
</organism>
<dbReference type="EMBL" id="FQVL01000001">
    <property type="protein sequence ID" value="SHE36239.1"/>
    <property type="molecule type" value="Genomic_DNA"/>
</dbReference>
<dbReference type="Pfam" id="PF01503">
    <property type="entry name" value="PRA-PH"/>
    <property type="match status" value="1"/>
</dbReference>